<evidence type="ECO:0000313" key="1">
    <source>
        <dbReference type="EMBL" id="MDV7177505.1"/>
    </source>
</evidence>
<comment type="caution">
    <text evidence="1">The sequence shown here is derived from an EMBL/GenBank/DDBJ whole genome shotgun (WGS) entry which is preliminary data.</text>
</comment>
<reference evidence="1" key="1">
    <citation type="submission" date="2023-10" db="EMBL/GenBank/DDBJ databases">
        <title>Development of a sustainable strategy for remediation of hydrocarbon-contaminated territories based on the waste exchange concept.</title>
        <authorList>
            <person name="Krivoruchko A."/>
        </authorList>
    </citation>
    <scope>NUCLEOTIDE SEQUENCE</scope>
    <source>
        <strain evidence="1">IEGM 1325</strain>
    </source>
</reference>
<evidence type="ECO:0000313" key="2">
    <source>
        <dbReference type="Proteomes" id="UP001185728"/>
    </source>
</evidence>
<protein>
    <submittedName>
        <fullName evidence="1">Uncharacterized protein</fullName>
    </submittedName>
</protein>
<accession>A0AAP5T8F2</accession>
<dbReference type="AlphaFoldDB" id="A0AAP5T8F2"/>
<name>A0AAP5T8F2_9MICC</name>
<organism evidence="1 2">
    <name type="scientific">Micrococcus yunnanensis</name>
    <dbReference type="NCBI Taxonomy" id="566027"/>
    <lineage>
        <taxon>Bacteria</taxon>
        <taxon>Bacillati</taxon>
        <taxon>Actinomycetota</taxon>
        <taxon>Actinomycetes</taxon>
        <taxon>Micrococcales</taxon>
        <taxon>Micrococcaceae</taxon>
        <taxon>Micrococcus</taxon>
    </lineage>
</organism>
<dbReference type="RefSeq" id="WP_181743465.1">
    <property type="nucleotide sequence ID" value="NZ_JAWLUK010000012.1"/>
</dbReference>
<proteinExistence type="predicted"/>
<dbReference type="Proteomes" id="UP001185728">
    <property type="component" value="Unassembled WGS sequence"/>
</dbReference>
<dbReference type="EMBL" id="JAWLUK010000012">
    <property type="protein sequence ID" value="MDV7177505.1"/>
    <property type="molecule type" value="Genomic_DNA"/>
</dbReference>
<gene>
    <name evidence="1" type="ORF">R4064_07635</name>
</gene>
<sequence length="46" mass="5380">MPELLILIVVLAVVVVAVRWALRTFRPEIDRARRIRRANRGGELER</sequence>